<dbReference type="CDD" id="cd06587">
    <property type="entry name" value="VOC"/>
    <property type="match status" value="1"/>
</dbReference>
<reference evidence="1 2" key="1">
    <citation type="submission" date="2019-12" db="EMBL/GenBank/DDBJ databases">
        <authorList>
            <person name="Huq M.A."/>
        </authorList>
    </citation>
    <scope>NUCLEOTIDE SEQUENCE [LARGE SCALE GENOMIC DNA]</scope>
    <source>
        <strain evidence="1 2">MAH-18</strain>
    </source>
</reference>
<organism evidence="1 2">
    <name type="scientific">Nocardioides agri</name>
    <dbReference type="NCBI Taxonomy" id="2682843"/>
    <lineage>
        <taxon>Bacteria</taxon>
        <taxon>Bacillati</taxon>
        <taxon>Actinomycetota</taxon>
        <taxon>Actinomycetes</taxon>
        <taxon>Propionibacteriales</taxon>
        <taxon>Nocardioidaceae</taxon>
        <taxon>Nocardioides</taxon>
    </lineage>
</organism>
<gene>
    <name evidence="1" type="ORF">GON03_21285</name>
</gene>
<dbReference type="Proteomes" id="UP000473525">
    <property type="component" value="Unassembled WGS sequence"/>
</dbReference>
<comment type="caution">
    <text evidence="1">The sequence shown here is derived from an EMBL/GenBank/DDBJ whole genome shotgun (WGS) entry which is preliminary data.</text>
</comment>
<dbReference type="InterPro" id="IPR029068">
    <property type="entry name" value="Glyas_Bleomycin-R_OHBP_Dase"/>
</dbReference>
<dbReference type="EMBL" id="WSEK01000005">
    <property type="protein sequence ID" value="MVQ51721.1"/>
    <property type="molecule type" value="Genomic_DNA"/>
</dbReference>
<evidence type="ECO:0000313" key="1">
    <source>
        <dbReference type="EMBL" id="MVQ51721.1"/>
    </source>
</evidence>
<protein>
    <submittedName>
        <fullName evidence="1">VOC family protein</fullName>
    </submittedName>
</protein>
<accession>A0A6L6XWF4</accession>
<keyword evidence="2" id="KW-1185">Reference proteome</keyword>
<sequence length="111" mass="12285">MEIDLFAGVPVTDYARSVAWMERLLGRPADFVAHETECVWDVAEHRSVYVVQYPEHAGHTMLMLFLSDLEGHLAEAAGRGLEPDRIEVYGAVRKAVFLDPDGNEIGLGGMV</sequence>
<dbReference type="AlphaFoldDB" id="A0A6L6XWF4"/>
<name>A0A6L6XWF4_9ACTN</name>
<dbReference type="Gene3D" id="3.10.180.10">
    <property type="entry name" value="2,3-Dihydroxybiphenyl 1,2-Dioxygenase, domain 1"/>
    <property type="match status" value="1"/>
</dbReference>
<dbReference type="SUPFAM" id="SSF54593">
    <property type="entry name" value="Glyoxalase/Bleomycin resistance protein/Dihydroxybiphenyl dioxygenase"/>
    <property type="match status" value="1"/>
</dbReference>
<dbReference type="RefSeq" id="WP_157346722.1">
    <property type="nucleotide sequence ID" value="NZ_WSEK01000005.1"/>
</dbReference>
<proteinExistence type="predicted"/>
<evidence type="ECO:0000313" key="2">
    <source>
        <dbReference type="Proteomes" id="UP000473525"/>
    </source>
</evidence>